<gene>
    <name evidence="1" type="ORF">DAY19_12555</name>
</gene>
<dbReference type="EMBL" id="QDKL01000003">
    <property type="protein sequence ID" value="RZF20811.1"/>
    <property type="molecule type" value="Genomic_DNA"/>
</dbReference>
<dbReference type="RefSeq" id="WP_115362995.1">
    <property type="nucleotide sequence ID" value="NZ_QDKL01000003.1"/>
</dbReference>
<dbReference type="Pfam" id="PF07949">
    <property type="entry name" value="YbbR"/>
    <property type="match status" value="1"/>
</dbReference>
<reference evidence="2" key="1">
    <citation type="journal article" date="2019" name="Int. J. Syst. Evol. Microbiol.">
        <title>Halobacteriovorax valvorus sp. nov., a novel prokaryotic predator isolated from coastal seawater of China.</title>
        <authorList>
            <person name="Chen M.-X."/>
        </authorList>
    </citation>
    <scope>NUCLEOTIDE SEQUENCE [LARGE SCALE GENOMIC DNA]</scope>
    <source>
        <strain evidence="2">BL9</strain>
    </source>
</reference>
<keyword evidence="2" id="KW-1185">Reference proteome</keyword>
<dbReference type="PANTHER" id="PTHR37804:SF1">
    <property type="entry name" value="CDAA REGULATORY PROTEIN CDAR"/>
    <property type="match status" value="1"/>
</dbReference>
<evidence type="ECO:0000313" key="1">
    <source>
        <dbReference type="EMBL" id="RZF20811.1"/>
    </source>
</evidence>
<accession>A0ABY0ICY1</accession>
<organism evidence="1 2">
    <name type="scientific">Halobacteriovorax vibrionivorans</name>
    <dbReference type="NCBI Taxonomy" id="2152716"/>
    <lineage>
        <taxon>Bacteria</taxon>
        <taxon>Pseudomonadati</taxon>
        <taxon>Bdellovibrionota</taxon>
        <taxon>Bacteriovoracia</taxon>
        <taxon>Bacteriovoracales</taxon>
        <taxon>Halobacteriovoraceae</taxon>
        <taxon>Halobacteriovorax</taxon>
    </lineage>
</organism>
<dbReference type="InterPro" id="IPR012505">
    <property type="entry name" value="YbbR"/>
</dbReference>
<dbReference type="Gene3D" id="2.170.120.40">
    <property type="entry name" value="YbbR-like domain"/>
    <property type="match status" value="1"/>
</dbReference>
<dbReference type="Gene3D" id="2.170.120.30">
    <property type="match status" value="1"/>
</dbReference>
<comment type="caution">
    <text evidence="1">The sequence shown here is derived from an EMBL/GenBank/DDBJ whole genome shotgun (WGS) entry which is preliminary data.</text>
</comment>
<name>A0ABY0ICY1_9BACT</name>
<evidence type="ECO:0000313" key="2">
    <source>
        <dbReference type="Proteomes" id="UP000443582"/>
    </source>
</evidence>
<sequence length="310" mass="35586">MLRKIENSRLFEFLQNQFLILTSLALAVFLWFYVVNSEPIETERIYNLSVLPATSVDVTSVSAKEIHVKLKGARAFLKDFHGDDHLKFQIDLKKLKVKRNTKRIKYTIKDSDLVVPFGVEVVEISPKYVTINLDKLIYKNVPVKLNYTNNLPKDLKLISADIEPSKVRIEGARDIMRGVGLVKTRMIDLSEYTGQGEAQVELEELPDFLRYGEKNIVKFKYDIRPQKANLTLKNIPILFVAPNIKFRSRVRKVSLDVLKTGNDKIKESDIKIYADIPADMGKSANIRLRAELPDDVHLLKIHPEVIKVSR</sequence>
<dbReference type="PANTHER" id="PTHR37804">
    <property type="entry name" value="CDAA REGULATORY PROTEIN CDAR"/>
    <property type="match status" value="1"/>
</dbReference>
<evidence type="ECO:0008006" key="3">
    <source>
        <dbReference type="Google" id="ProtNLM"/>
    </source>
</evidence>
<dbReference type="InterPro" id="IPR053154">
    <property type="entry name" value="c-di-AMP_regulator"/>
</dbReference>
<protein>
    <recommendedName>
        <fullName evidence="3">YbbR-like protein</fullName>
    </recommendedName>
</protein>
<proteinExistence type="predicted"/>
<dbReference type="Proteomes" id="UP000443582">
    <property type="component" value="Unassembled WGS sequence"/>
</dbReference>